<keyword evidence="4" id="KW-1185">Reference proteome</keyword>
<feature type="compositionally biased region" description="Low complexity" evidence="1">
    <location>
        <begin position="118"/>
        <end position="132"/>
    </location>
</feature>
<feature type="compositionally biased region" description="Polar residues" evidence="1">
    <location>
        <begin position="297"/>
        <end position="348"/>
    </location>
</feature>
<protein>
    <submittedName>
        <fullName evidence="3">Skg1 protein</fullName>
    </submittedName>
</protein>
<evidence type="ECO:0000313" key="3">
    <source>
        <dbReference type="EMBL" id="GMM55019.1"/>
    </source>
</evidence>
<feature type="region of interest" description="Disordered" evidence="1">
    <location>
        <begin position="118"/>
        <end position="160"/>
    </location>
</feature>
<dbReference type="AlphaFoldDB" id="A0AAV5RTR4"/>
<evidence type="ECO:0000256" key="2">
    <source>
        <dbReference type="SAM" id="Phobius"/>
    </source>
</evidence>
<name>A0AAV5RTR4_MAUHU</name>
<dbReference type="EMBL" id="BTGD01000003">
    <property type="protein sequence ID" value="GMM55019.1"/>
    <property type="molecule type" value="Genomic_DNA"/>
</dbReference>
<feature type="region of interest" description="Disordered" evidence="1">
    <location>
        <begin position="250"/>
        <end position="396"/>
    </location>
</feature>
<feature type="region of interest" description="Disordered" evidence="1">
    <location>
        <begin position="65"/>
        <end position="98"/>
    </location>
</feature>
<feature type="region of interest" description="Disordered" evidence="1">
    <location>
        <begin position="196"/>
        <end position="236"/>
    </location>
</feature>
<keyword evidence="2" id="KW-1133">Transmembrane helix</keyword>
<evidence type="ECO:0000256" key="1">
    <source>
        <dbReference type="SAM" id="MobiDB-lite"/>
    </source>
</evidence>
<proteinExistence type="predicted"/>
<feature type="compositionally biased region" description="Polar residues" evidence="1">
    <location>
        <begin position="134"/>
        <end position="146"/>
    </location>
</feature>
<comment type="caution">
    <text evidence="3">The sequence shown here is derived from an EMBL/GenBank/DDBJ whole genome shotgun (WGS) entry which is preliminary data.</text>
</comment>
<feature type="compositionally biased region" description="Polar residues" evidence="1">
    <location>
        <begin position="262"/>
        <end position="282"/>
    </location>
</feature>
<feature type="compositionally biased region" description="Basic residues" evidence="1">
    <location>
        <begin position="352"/>
        <end position="361"/>
    </location>
</feature>
<organism evidence="3 4">
    <name type="scientific">Maudiozyma humilis</name>
    <name type="common">Sour dough yeast</name>
    <name type="synonym">Kazachstania humilis</name>
    <dbReference type="NCBI Taxonomy" id="51915"/>
    <lineage>
        <taxon>Eukaryota</taxon>
        <taxon>Fungi</taxon>
        <taxon>Dikarya</taxon>
        <taxon>Ascomycota</taxon>
        <taxon>Saccharomycotina</taxon>
        <taxon>Saccharomycetes</taxon>
        <taxon>Saccharomycetales</taxon>
        <taxon>Saccharomycetaceae</taxon>
        <taxon>Maudiozyma</taxon>
    </lineage>
</organism>
<feature type="compositionally biased region" description="Low complexity" evidence="1">
    <location>
        <begin position="147"/>
        <end position="160"/>
    </location>
</feature>
<reference evidence="3 4" key="1">
    <citation type="journal article" date="2023" name="Elife">
        <title>Identification of key yeast species and microbe-microbe interactions impacting larval growth of Drosophila in the wild.</title>
        <authorList>
            <person name="Mure A."/>
            <person name="Sugiura Y."/>
            <person name="Maeda R."/>
            <person name="Honda K."/>
            <person name="Sakurai N."/>
            <person name="Takahashi Y."/>
            <person name="Watada M."/>
            <person name="Katoh T."/>
            <person name="Gotoh A."/>
            <person name="Gotoh Y."/>
            <person name="Taniguchi I."/>
            <person name="Nakamura K."/>
            <person name="Hayashi T."/>
            <person name="Katayama T."/>
            <person name="Uemura T."/>
            <person name="Hattori Y."/>
        </authorList>
    </citation>
    <scope>NUCLEOTIDE SEQUENCE [LARGE SCALE GENOMIC DNA]</scope>
    <source>
        <strain evidence="3 4">KH-74</strain>
    </source>
</reference>
<feature type="transmembrane region" description="Helical" evidence="2">
    <location>
        <begin position="6"/>
        <end position="28"/>
    </location>
</feature>
<sequence>MGHTQTAVGCAVGIPIGVGIVIAAIFWLRLQRRFKKEMEDDKELEHAIYDESGFINFDNFDSLKQEHPGTNVTDLELHPTTSNTNDPTPPQRKGHGNAYVPAYRKKINSMQVRATRMSSFNNPSDSNNSLFNGRNPNNSSVTSMSESLQLQQQKHHQMMQQQQQSYKQSTMSSMYNQMVPMVETLNNESYFTKPAAIGGSSSSTPGTPLPAGADANTTHHSTSFLMGNDSSQLSGDKEGVQLSTLYHNSDLDLGSYYPRRPTNPTVTDASSDFHSTANSSGPFATPKTGNRVFSGRSGATTYDSPANAISNSSGGRQLQNQTHNIFATPSTERSGFDFPSSSEQNSIEQPRRTAHHLHNRSRSQNNVEVSHVVSTTTGTDPYDQNSSDSDSHRDSSVYKLQNNYDVKNNNEITEEDQYENEYTNYTENRRQFIDSLRPT</sequence>
<keyword evidence="2" id="KW-0472">Membrane</keyword>
<feature type="compositionally biased region" description="Low complexity" evidence="1">
    <location>
        <begin position="196"/>
        <end position="212"/>
    </location>
</feature>
<evidence type="ECO:0000313" key="4">
    <source>
        <dbReference type="Proteomes" id="UP001377567"/>
    </source>
</evidence>
<gene>
    <name evidence="3" type="ORF">DAKH74_016350</name>
</gene>
<feature type="compositionally biased region" description="Polar residues" evidence="1">
    <location>
        <begin position="215"/>
        <end position="234"/>
    </location>
</feature>
<feature type="compositionally biased region" description="Polar residues" evidence="1">
    <location>
        <begin position="362"/>
        <end position="385"/>
    </location>
</feature>
<accession>A0AAV5RTR4</accession>
<dbReference type="Proteomes" id="UP001377567">
    <property type="component" value="Unassembled WGS sequence"/>
</dbReference>
<keyword evidence="2" id="KW-0812">Transmembrane</keyword>